<evidence type="ECO:0000313" key="4">
    <source>
        <dbReference type="Proteomes" id="UP000297725"/>
    </source>
</evidence>
<dbReference type="SUPFAM" id="SSF160800">
    <property type="entry name" value="Lp2179-like"/>
    <property type="match status" value="1"/>
</dbReference>
<reference evidence="2 4" key="1">
    <citation type="submission" date="2019-03" db="EMBL/GenBank/DDBJ databases">
        <title>Vagococcus sp. was isolated fron gut of Carduelis flavirostris.</title>
        <authorList>
            <person name="Ge Y."/>
        </authorList>
    </citation>
    <scope>NUCLEOTIDE SEQUENCE [LARGE SCALE GENOMIC DNA]</scope>
    <source>
        <strain evidence="2 4">CF-210</strain>
    </source>
</reference>
<organism evidence="2 4">
    <name type="scientific">Vagococcus xieshaowenii</name>
    <dbReference type="NCBI Taxonomy" id="2562451"/>
    <lineage>
        <taxon>Bacteria</taxon>
        <taxon>Bacillati</taxon>
        <taxon>Bacillota</taxon>
        <taxon>Bacilli</taxon>
        <taxon>Lactobacillales</taxon>
        <taxon>Enterococcaceae</taxon>
        <taxon>Vagococcus</taxon>
    </lineage>
</organism>
<gene>
    <name evidence="2" type="ORF">E4031_00350</name>
    <name evidence="1" type="ORF">E4Z98_05980</name>
</gene>
<dbReference type="Proteomes" id="UP000296883">
    <property type="component" value="Chromosome"/>
</dbReference>
<dbReference type="AlphaFoldDB" id="A0AAJ5JMF8"/>
<reference evidence="1 3" key="2">
    <citation type="journal article" date="2020" name="Int. J. Syst. Evol. Microbiol.">
        <title>Vagococcus xieshaowenii sp. nov., isolated from snow finch (Montifringilla taczanowskii) cloacal content.</title>
        <authorList>
            <person name="Ge Y."/>
            <person name="Yang J."/>
            <person name="Lai X.H."/>
            <person name="Zhang G."/>
            <person name="Jin D."/>
            <person name="Lu S."/>
            <person name="Wang B."/>
            <person name="Huang Y."/>
            <person name="Huang Y."/>
            <person name="Ren Z."/>
            <person name="Zhang X."/>
            <person name="Xu J."/>
        </authorList>
    </citation>
    <scope>NUCLEOTIDE SEQUENCE [LARGE SCALE GENOMIC DNA]</scope>
    <source>
        <strain evidence="3">personal::cf-49</strain>
        <strain evidence="1">Personal::cf-49</strain>
    </source>
</reference>
<dbReference type="Proteomes" id="UP000297725">
    <property type="component" value="Unassembled WGS sequence"/>
</dbReference>
<proteinExistence type="predicted"/>
<name>A0AAJ5JMF8_9ENTE</name>
<accession>A0AAJ5JMF8</accession>
<dbReference type="InterPro" id="IPR035942">
    <property type="entry name" value="Lp2179-like_sf"/>
</dbReference>
<dbReference type="InterPro" id="IPR014965">
    <property type="entry name" value="Amino_acid_metab_prot_put"/>
</dbReference>
<dbReference type="EMBL" id="CP038865">
    <property type="protein sequence ID" value="QCA28888.1"/>
    <property type="molecule type" value="Genomic_DNA"/>
</dbReference>
<dbReference type="Gene3D" id="3.30.1820.10">
    <property type="entry name" value="Lp2179-like"/>
    <property type="match status" value="1"/>
</dbReference>
<evidence type="ECO:0000313" key="2">
    <source>
        <dbReference type="EMBL" id="TFZ43306.1"/>
    </source>
</evidence>
<dbReference type="Pfam" id="PF08866">
    <property type="entry name" value="DUF1831"/>
    <property type="match status" value="1"/>
</dbReference>
<sequence>MAFEQTTAVLGSPVQYKMSPQAKRYTFKDLGFTETKQGNLQFDRALDMTVSKTGPRFKITVAKDLATFKMSVTTPNGLKQINIFEKEEHAELRQNLEYMLNEMVNRDCFEVVE</sequence>
<evidence type="ECO:0000313" key="1">
    <source>
        <dbReference type="EMBL" id="QCA28888.1"/>
    </source>
</evidence>
<dbReference type="RefSeq" id="WP_135253340.1">
    <property type="nucleotide sequence ID" value="NZ_CP038865.1"/>
</dbReference>
<dbReference type="EMBL" id="SRHU01000002">
    <property type="protein sequence ID" value="TFZ43306.1"/>
    <property type="molecule type" value="Genomic_DNA"/>
</dbReference>
<keyword evidence="3" id="KW-1185">Reference proteome</keyword>
<evidence type="ECO:0000313" key="3">
    <source>
        <dbReference type="Proteomes" id="UP000296883"/>
    </source>
</evidence>
<protein>
    <submittedName>
        <fullName evidence="2">Cysteine desulfurase</fullName>
    </submittedName>
</protein>